<organism evidence="3 4">
    <name type="scientific">Streptomyces albipurpureus</name>
    <dbReference type="NCBI Taxonomy" id="2897419"/>
    <lineage>
        <taxon>Bacteria</taxon>
        <taxon>Bacillati</taxon>
        <taxon>Actinomycetota</taxon>
        <taxon>Actinomycetes</taxon>
        <taxon>Kitasatosporales</taxon>
        <taxon>Streptomycetaceae</taxon>
        <taxon>Streptomyces</taxon>
    </lineage>
</organism>
<protein>
    <recommendedName>
        <fullName evidence="2">DUF6891 domain-containing protein</fullName>
    </recommendedName>
</protein>
<dbReference type="EMBL" id="JAMQAW010000028">
    <property type="protein sequence ID" value="MCM2391058.1"/>
    <property type="molecule type" value="Genomic_DNA"/>
</dbReference>
<evidence type="ECO:0000259" key="2">
    <source>
        <dbReference type="Pfam" id="PF21831"/>
    </source>
</evidence>
<evidence type="ECO:0000313" key="4">
    <source>
        <dbReference type="Proteomes" id="UP001431429"/>
    </source>
</evidence>
<keyword evidence="4" id="KW-1185">Reference proteome</keyword>
<reference evidence="3" key="1">
    <citation type="submission" date="2022-06" db="EMBL/GenBank/DDBJ databases">
        <title>Genome public.</title>
        <authorList>
            <person name="Sun Q."/>
        </authorList>
    </citation>
    <scope>NUCLEOTIDE SEQUENCE</scope>
    <source>
        <strain evidence="3">CWNU-1</strain>
    </source>
</reference>
<feature type="domain" description="DUF6891" evidence="2">
    <location>
        <begin position="219"/>
        <end position="359"/>
    </location>
</feature>
<gene>
    <name evidence="3" type="ORF">NBG84_22660</name>
</gene>
<accession>A0ABT0UUK8</accession>
<sequence length="361" mass="39300">MLEIKVMTEDDEQHVRVTSSKLAELVRRTREGDGDRRSLLIQRIPDLPDVFIQVRRGPEAHFDVEYREGPRPMLQQEARFTDAESVARLLTGWAQGEDEWRAGGQWTPVDLGPEPGPVPELDDGVRQELERLVRQQLIAGYSTRSRLVERVRDHFRVTGDGLEAADGGEDGGESSRDGSGTSGADDPRGAGEVPDGEPAGSAGASDRREGGRRGSAVVVTTGQAESLVNRLWLERVAEQSEWEGETDPERLARAFAALDASGITARENFACCHSCGQAEIGGAGSPTARGFVYFHAQTAEQASERGLLLHYGGFDSSADTTRAIGREVVSALTEVGLATDWNDDPSKAIEVPLEWRRRLVG</sequence>
<feature type="region of interest" description="Disordered" evidence="1">
    <location>
        <begin position="159"/>
        <end position="219"/>
    </location>
</feature>
<proteinExistence type="predicted"/>
<dbReference type="InterPro" id="IPR054186">
    <property type="entry name" value="DUF6891"/>
</dbReference>
<evidence type="ECO:0000256" key="1">
    <source>
        <dbReference type="SAM" id="MobiDB-lite"/>
    </source>
</evidence>
<name>A0ABT0UUK8_9ACTN</name>
<dbReference type="Pfam" id="PF21831">
    <property type="entry name" value="DUF6891"/>
    <property type="match status" value="1"/>
</dbReference>
<comment type="caution">
    <text evidence="3">The sequence shown here is derived from an EMBL/GenBank/DDBJ whole genome shotgun (WGS) entry which is preliminary data.</text>
</comment>
<dbReference type="Proteomes" id="UP001431429">
    <property type="component" value="Unassembled WGS sequence"/>
</dbReference>
<evidence type="ECO:0000313" key="3">
    <source>
        <dbReference type="EMBL" id="MCM2391058.1"/>
    </source>
</evidence>
<dbReference type="RefSeq" id="WP_250921390.1">
    <property type="nucleotide sequence ID" value="NZ_JAMQAW010000028.1"/>
</dbReference>